<accession>A0A8J8T8I3</accession>
<protein>
    <submittedName>
        <fullName evidence="2">Uncharacterized protein</fullName>
    </submittedName>
</protein>
<evidence type="ECO:0000313" key="2">
    <source>
        <dbReference type="EMBL" id="TNV85233.1"/>
    </source>
</evidence>
<feature type="compositionally biased region" description="Polar residues" evidence="1">
    <location>
        <begin position="482"/>
        <end position="500"/>
    </location>
</feature>
<evidence type="ECO:0000256" key="1">
    <source>
        <dbReference type="SAM" id="MobiDB-lite"/>
    </source>
</evidence>
<keyword evidence="3" id="KW-1185">Reference proteome</keyword>
<feature type="region of interest" description="Disordered" evidence="1">
    <location>
        <begin position="456"/>
        <end position="500"/>
    </location>
</feature>
<name>A0A8J8T8I3_HALGN</name>
<reference evidence="2" key="1">
    <citation type="submission" date="2019-06" db="EMBL/GenBank/DDBJ databases">
        <authorList>
            <person name="Zheng W."/>
        </authorList>
    </citation>
    <scope>NUCLEOTIDE SEQUENCE</scope>
    <source>
        <strain evidence="2">QDHG01</strain>
    </source>
</reference>
<dbReference type="Proteomes" id="UP000785679">
    <property type="component" value="Unassembled WGS sequence"/>
</dbReference>
<evidence type="ECO:0000313" key="3">
    <source>
        <dbReference type="Proteomes" id="UP000785679"/>
    </source>
</evidence>
<gene>
    <name evidence="2" type="ORF">FGO68_gene7219</name>
</gene>
<comment type="caution">
    <text evidence="2">The sequence shown here is derived from an EMBL/GenBank/DDBJ whole genome shotgun (WGS) entry which is preliminary data.</text>
</comment>
<organism evidence="2 3">
    <name type="scientific">Halteria grandinella</name>
    <dbReference type="NCBI Taxonomy" id="5974"/>
    <lineage>
        <taxon>Eukaryota</taxon>
        <taxon>Sar</taxon>
        <taxon>Alveolata</taxon>
        <taxon>Ciliophora</taxon>
        <taxon>Intramacronucleata</taxon>
        <taxon>Spirotrichea</taxon>
        <taxon>Stichotrichia</taxon>
        <taxon>Sporadotrichida</taxon>
        <taxon>Halteriidae</taxon>
        <taxon>Halteria</taxon>
    </lineage>
</organism>
<proteinExistence type="predicted"/>
<sequence length="650" mass="74628">MGKTHLLITERTGHLPRNYSKDYLKPPLQHNYHSHMNLLHPTDFLLSKDKSYQDINNLSSQPTAVGTYLHEPPSTFFNPSPQKFHEQINQVNQAVNNDEFQIPMISQVSRRRLQKCGAVIPLSMTQRELPFDPESKISLFEKLIGDTAREAPHLKRNYVSLLLSQTMPNINHSNVTRTQIALEKNLPIPLIIGRDKIQPDAVVKEQARVHPVSSRKLEAIEDIVMRDTRNLSQWEQQMCIVESDEGEGSYLDETNSKLESTFTQVPRDTSQETLFPLKKLTSVSNLSRYLGKPLLDKIKRKCTDNIEIVNKIGSVSKVIQAQKHIRYLANLANGGLQSYQDEQLQSRSRLYQMNKRIRKYNEGRSQTQMGRKTGQVSVSPPPPAVAQQYEDQPPRQWRVLHTKSARLLEDTAAVQESEQQSIYGSGCVGQHTSIFTHRKYSQADNNTKQKRSLEIATQQDDEYDSPIEAKPMLNTYHKRKPSNNNREYMSDYNQQSQGRLTQYSKREIGQSSLSQQRLKNNQIFIDYQSTQALQDSLRVIKQPHVLPFLEHKRTSNAPCKGLTQHLQNSPNLQQPYQQQPYNQPGNNNTNNPSSMQALSNHMRCVKVANIMRKQKRQQLRVHMPNSIVEGVSLYNNTQMRTTMVGAMISK</sequence>
<dbReference type="AlphaFoldDB" id="A0A8J8T8I3"/>
<dbReference type="EMBL" id="RRYP01002007">
    <property type="protein sequence ID" value="TNV85233.1"/>
    <property type="molecule type" value="Genomic_DNA"/>
</dbReference>
<feature type="region of interest" description="Disordered" evidence="1">
    <location>
        <begin position="363"/>
        <end position="393"/>
    </location>
</feature>
<feature type="region of interest" description="Disordered" evidence="1">
    <location>
        <begin position="572"/>
        <end position="596"/>
    </location>
</feature>